<evidence type="ECO:0000313" key="2">
    <source>
        <dbReference type="Proteomes" id="UP000609726"/>
    </source>
</evidence>
<dbReference type="Proteomes" id="UP000609726">
    <property type="component" value="Unassembled WGS sequence"/>
</dbReference>
<dbReference type="EMBL" id="WHJH01000121">
    <property type="protein sequence ID" value="NHZ93929.1"/>
    <property type="molecule type" value="Genomic_DNA"/>
</dbReference>
<name>A0ABX0P4A6_9BURK</name>
<accession>A0ABX0P4A6</accession>
<proteinExistence type="predicted"/>
<evidence type="ECO:0000313" key="1">
    <source>
        <dbReference type="EMBL" id="NHZ93929.1"/>
    </source>
</evidence>
<comment type="caution">
    <text evidence="1">The sequence shown here is derived from an EMBL/GenBank/DDBJ whole genome shotgun (WGS) entry which is preliminary data.</text>
</comment>
<sequence>MNRAFARVGLRLHVGPSAFGNALGKSIGDSWNADHSADPRISGSDPFNLGEDAPMEIGGAASRRVVKLQPFEGGKEYLKKVPAAILDKVGIQRLYADANSIMDGTRMEGIGANLTGDKNMQMLAVNLGIDLYTVTSPDNYMYVVMDQQSTLRLAQQIRDQVGEKVPGFAAYSLTDNQSDFKTFTTAIFGQDLSKNDAAVIAGSNVRANQVLDVSAIVKNTYENWHTRAFPHFKEIDINKLDPVAAASDTGQGIHIMNAGIKLANFVRDQINGIGEYKDAPPIFKIEGYNRLVEGVLMLGQVGLETGVALSGRIAAKLGELGFSKGTVRGFAIGGAANAQVLIPKTLERWYEKVRSKPMSIAEARAVAEKNGADIPDFMVFQSLEDAKFVARFGEKVDAAYTFVQKERGTANTLVTLKNEGNAPSMLDKNGKMTVTVKESVLTSDRATTYVFAHEGLEGFELYYEARRLGGAMTGRQIDAMTQNSNPLNAHGQAVEYGDQLVWDMIKRGL</sequence>
<reference evidence="1 2" key="1">
    <citation type="submission" date="2019-10" db="EMBL/GenBank/DDBJ databases">
        <title>Taxonomy of Antarctic Massilia spp.: description of Massilia rubra sp. nov., Massilia aquatica sp. nov., Massilia mucilaginosa sp. nov., Massilia frigida sp. nov. isolated from streams, lakes and regoliths.</title>
        <authorList>
            <person name="Holochova P."/>
            <person name="Sedlacek I."/>
            <person name="Kralova S."/>
            <person name="Maslanova I."/>
            <person name="Busse H.-J."/>
            <person name="Stankova E."/>
            <person name="Vrbovska V."/>
            <person name="Kovarovic V."/>
            <person name="Bartak M."/>
            <person name="Svec P."/>
            <person name="Pantucek R."/>
        </authorList>
    </citation>
    <scope>NUCLEOTIDE SEQUENCE [LARGE SCALE GENOMIC DNA]</scope>
    <source>
        <strain evidence="1 2">CCM 8733</strain>
    </source>
</reference>
<protein>
    <submittedName>
        <fullName evidence="1">Uncharacterized protein</fullName>
    </submittedName>
</protein>
<organism evidence="1 2">
    <name type="scientific">Massilia mucilaginosa</name>
    <dbReference type="NCBI Taxonomy" id="2609282"/>
    <lineage>
        <taxon>Bacteria</taxon>
        <taxon>Pseudomonadati</taxon>
        <taxon>Pseudomonadota</taxon>
        <taxon>Betaproteobacteria</taxon>
        <taxon>Burkholderiales</taxon>
        <taxon>Oxalobacteraceae</taxon>
        <taxon>Telluria group</taxon>
        <taxon>Massilia</taxon>
    </lineage>
</organism>
<gene>
    <name evidence="1" type="ORF">F2P45_33780</name>
</gene>
<keyword evidence="2" id="KW-1185">Reference proteome</keyword>